<keyword evidence="2" id="KW-0813">Transport</keyword>
<feature type="transmembrane region" description="Helical" evidence="9">
    <location>
        <begin position="228"/>
        <end position="252"/>
    </location>
</feature>
<evidence type="ECO:0000256" key="2">
    <source>
        <dbReference type="ARBA" id="ARBA00022448"/>
    </source>
</evidence>
<name>A0A5D0NLT2_9ACTN</name>
<dbReference type="GO" id="GO:0006865">
    <property type="term" value="P:amino acid transport"/>
    <property type="evidence" value="ECO:0007669"/>
    <property type="project" value="UniProtKB-KW"/>
</dbReference>
<feature type="transmembrane region" description="Helical" evidence="9">
    <location>
        <begin position="189"/>
        <end position="208"/>
    </location>
</feature>
<keyword evidence="7 9" id="KW-0472">Membrane</keyword>
<evidence type="ECO:0000256" key="9">
    <source>
        <dbReference type="SAM" id="Phobius"/>
    </source>
</evidence>
<feature type="transmembrane region" description="Helical" evidence="9">
    <location>
        <begin position="133"/>
        <end position="157"/>
    </location>
</feature>
<evidence type="ECO:0000256" key="5">
    <source>
        <dbReference type="ARBA" id="ARBA00022970"/>
    </source>
</evidence>
<comment type="caution">
    <text evidence="10">The sequence shown here is derived from an EMBL/GenBank/DDBJ whole genome shotgun (WGS) entry which is preliminary data.</text>
</comment>
<dbReference type="CDD" id="cd06582">
    <property type="entry name" value="TM_PBP1_LivH_like"/>
    <property type="match status" value="1"/>
</dbReference>
<feature type="transmembrane region" description="Helical" evidence="9">
    <location>
        <begin position="57"/>
        <end position="76"/>
    </location>
</feature>
<evidence type="ECO:0000256" key="6">
    <source>
        <dbReference type="ARBA" id="ARBA00022989"/>
    </source>
</evidence>
<dbReference type="EMBL" id="VSFG01000003">
    <property type="protein sequence ID" value="TYB45453.1"/>
    <property type="molecule type" value="Genomic_DNA"/>
</dbReference>
<gene>
    <name evidence="10" type="ORF">FXF69_18625</name>
</gene>
<evidence type="ECO:0000256" key="1">
    <source>
        <dbReference type="ARBA" id="ARBA00004651"/>
    </source>
</evidence>
<proteinExistence type="inferred from homology"/>
<reference evidence="10 11" key="1">
    <citation type="submission" date="2019-08" db="EMBL/GenBank/DDBJ databases">
        <title>Actinomadura sp. nov. CYP1-5 isolated from mountain soil.</title>
        <authorList>
            <person name="Songsumanus A."/>
            <person name="Kuncharoen N."/>
            <person name="Kudo T."/>
            <person name="Yuki M."/>
            <person name="Igarashi Y."/>
            <person name="Tanasupawat S."/>
        </authorList>
    </citation>
    <scope>NUCLEOTIDE SEQUENCE [LARGE SCALE GENOMIC DNA]</scope>
    <source>
        <strain evidence="10 11">JCM 14158</strain>
    </source>
</reference>
<keyword evidence="5" id="KW-0029">Amino-acid transport</keyword>
<accession>A0A5D0NLT2</accession>
<comment type="similarity">
    <text evidence="8">Belongs to the binding-protein-dependent transport system permease family. LivHM subfamily.</text>
</comment>
<protein>
    <submittedName>
        <fullName evidence="10">Branched-chain amino acid ABC transporter permease</fullName>
    </submittedName>
</protein>
<dbReference type="InterPro" id="IPR001851">
    <property type="entry name" value="ABC_transp_permease"/>
</dbReference>
<dbReference type="STRING" id="1220554.GCA_001552135_05799"/>
<organism evidence="10 11">
    <name type="scientific">Actinomadura chibensis</name>
    <dbReference type="NCBI Taxonomy" id="392828"/>
    <lineage>
        <taxon>Bacteria</taxon>
        <taxon>Bacillati</taxon>
        <taxon>Actinomycetota</taxon>
        <taxon>Actinomycetes</taxon>
        <taxon>Streptosporangiales</taxon>
        <taxon>Thermomonosporaceae</taxon>
        <taxon>Actinomadura</taxon>
    </lineage>
</organism>
<feature type="transmembrane region" description="Helical" evidence="9">
    <location>
        <begin position="259"/>
        <end position="277"/>
    </location>
</feature>
<feature type="transmembrane region" description="Helical" evidence="9">
    <location>
        <begin position="34"/>
        <end position="51"/>
    </location>
</feature>
<feature type="transmembrane region" description="Helical" evidence="9">
    <location>
        <begin position="12"/>
        <end position="29"/>
    </location>
</feature>
<dbReference type="PANTHER" id="PTHR11795:SF451">
    <property type="entry name" value="ABC TRANSPORTER PERMEASE PROTEIN"/>
    <property type="match status" value="1"/>
</dbReference>
<dbReference type="GO" id="GO:0005886">
    <property type="term" value="C:plasma membrane"/>
    <property type="evidence" value="ECO:0007669"/>
    <property type="project" value="UniProtKB-SubCell"/>
</dbReference>
<sequence>MDNFLQLTFQGMALGCVYALIGLGFVMVFKSSGVFNFAHPVFVMISAYIVAALVPHGFGWGVLVALVCMAALAIVCEKVILRRLAGRSLYVVIMATLGLSVMGQAVVAMAWGVNPRGSTEGPMGRGVLRVGGVALPWTGVWIITVSLVLLAVLWLFFQKTRYGLALRAAADHHEAALAQGINMRWVQTISWGIAGVLAVAAGVFLGAFPRRVSPDMVDTALGALPALVIGGFGSLAGAVVGGMSVGLLLVLGSGYLAEYGGVHVVLPYVAMLLVLTLRPSGLFGHHEAERI</sequence>
<dbReference type="InterPro" id="IPR052157">
    <property type="entry name" value="BCAA_transport_permease"/>
</dbReference>
<keyword evidence="4 9" id="KW-0812">Transmembrane</keyword>
<evidence type="ECO:0000313" key="11">
    <source>
        <dbReference type="Proteomes" id="UP000323380"/>
    </source>
</evidence>
<keyword evidence="6 9" id="KW-1133">Transmembrane helix</keyword>
<dbReference type="Pfam" id="PF02653">
    <property type="entry name" value="BPD_transp_2"/>
    <property type="match status" value="1"/>
</dbReference>
<evidence type="ECO:0000256" key="3">
    <source>
        <dbReference type="ARBA" id="ARBA00022475"/>
    </source>
</evidence>
<feature type="transmembrane region" description="Helical" evidence="9">
    <location>
        <begin position="88"/>
        <end position="113"/>
    </location>
</feature>
<evidence type="ECO:0000313" key="10">
    <source>
        <dbReference type="EMBL" id="TYB45453.1"/>
    </source>
</evidence>
<keyword evidence="11" id="KW-1185">Reference proteome</keyword>
<dbReference type="GO" id="GO:0022857">
    <property type="term" value="F:transmembrane transporter activity"/>
    <property type="evidence" value="ECO:0007669"/>
    <property type="project" value="InterPro"/>
</dbReference>
<dbReference type="Proteomes" id="UP000323380">
    <property type="component" value="Unassembled WGS sequence"/>
</dbReference>
<dbReference type="RefSeq" id="WP_148344387.1">
    <property type="nucleotide sequence ID" value="NZ_VSFG01000003.1"/>
</dbReference>
<evidence type="ECO:0000256" key="4">
    <source>
        <dbReference type="ARBA" id="ARBA00022692"/>
    </source>
</evidence>
<comment type="subcellular location">
    <subcellularLocation>
        <location evidence="1">Cell membrane</location>
        <topology evidence="1">Multi-pass membrane protein</topology>
    </subcellularLocation>
</comment>
<keyword evidence="3" id="KW-1003">Cell membrane</keyword>
<evidence type="ECO:0000256" key="7">
    <source>
        <dbReference type="ARBA" id="ARBA00023136"/>
    </source>
</evidence>
<dbReference type="AlphaFoldDB" id="A0A5D0NLT2"/>
<dbReference type="PANTHER" id="PTHR11795">
    <property type="entry name" value="BRANCHED-CHAIN AMINO ACID TRANSPORT SYSTEM PERMEASE PROTEIN LIVH"/>
    <property type="match status" value="1"/>
</dbReference>
<evidence type="ECO:0000256" key="8">
    <source>
        <dbReference type="ARBA" id="ARBA00037998"/>
    </source>
</evidence>